<reference evidence="2" key="1">
    <citation type="journal article" date="2020" name="Stud. Mycol.">
        <title>101 Dothideomycetes genomes: a test case for predicting lifestyles and emergence of pathogens.</title>
        <authorList>
            <person name="Haridas S."/>
            <person name="Albert R."/>
            <person name="Binder M."/>
            <person name="Bloem J."/>
            <person name="Labutti K."/>
            <person name="Salamov A."/>
            <person name="Andreopoulos B."/>
            <person name="Baker S."/>
            <person name="Barry K."/>
            <person name="Bills G."/>
            <person name="Bluhm B."/>
            <person name="Cannon C."/>
            <person name="Castanera R."/>
            <person name="Culley D."/>
            <person name="Daum C."/>
            <person name="Ezra D."/>
            <person name="Gonzalez J."/>
            <person name="Henrissat B."/>
            <person name="Kuo A."/>
            <person name="Liang C."/>
            <person name="Lipzen A."/>
            <person name="Lutzoni F."/>
            <person name="Magnuson J."/>
            <person name="Mondo S."/>
            <person name="Nolan M."/>
            <person name="Ohm R."/>
            <person name="Pangilinan J."/>
            <person name="Park H.-J."/>
            <person name="Ramirez L."/>
            <person name="Alfaro M."/>
            <person name="Sun H."/>
            <person name="Tritt A."/>
            <person name="Yoshinaga Y."/>
            <person name="Zwiers L.-H."/>
            <person name="Turgeon B."/>
            <person name="Goodwin S."/>
            <person name="Spatafora J."/>
            <person name="Crous P."/>
            <person name="Grigoriev I."/>
        </authorList>
    </citation>
    <scope>NUCLEOTIDE SEQUENCE</scope>
    <source>
        <strain evidence="2">CBS 125425</strain>
    </source>
</reference>
<dbReference type="AlphaFoldDB" id="A0A9P4RBF4"/>
<gene>
    <name evidence="2" type="ORF">EJ04DRAFT_507942</name>
</gene>
<organism evidence="2 3">
    <name type="scientific">Polyplosphaeria fusca</name>
    <dbReference type="NCBI Taxonomy" id="682080"/>
    <lineage>
        <taxon>Eukaryota</taxon>
        <taxon>Fungi</taxon>
        <taxon>Dikarya</taxon>
        <taxon>Ascomycota</taxon>
        <taxon>Pezizomycotina</taxon>
        <taxon>Dothideomycetes</taxon>
        <taxon>Pleosporomycetidae</taxon>
        <taxon>Pleosporales</taxon>
        <taxon>Tetraplosphaeriaceae</taxon>
        <taxon>Polyplosphaeria</taxon>
    </lineage>
</organism>
<name>A0A9P4RBF4_9PLEO</name>
<evidence type="ECO:0000313" key="2">
    <source>
        <dbReference type="EMBL" id="KAF2740411.1"/>
    </source>
</evidence>
<sequence>MPSSIKEGTLHLAEDGSSLQSRSAEDGSSVRNLRPAEIIDRLSLESLSEHHEWFLLRESEEVEEELTEILSTFEPSAFLPSEFKEPGSPLTTEASQKFKEFADIIIQYATEDLGLLGRLREAVDPAFRAGVFFEKINHRITRAFDALDEYMARGSTHGHIEKFDIAVCATELERLVNAVEEFYHQHEDDEFGVGVSVRAAAALIIMLERVTDRDFNAYDNATWVPDRPKDPRENNLFFRLIVSPATERRLFALGALLGLPHDDVVRNHLEALRRISMKLERQGTPEVFKKELNTIVSESKKRAGSDAEGGSAKRSMQ</sequence>
<dbReference type="EMBL" id="ML996100">
    <property type="protein sequence ID" value="KAF2740411.1"/>
    <property type="molecule type" value="Genomic_DNA"/>
</dbReference>
<dbReference type="Proteomes" id="UP000799444">
    <property type="component" value="Unassembled WGS sequence"/>
</dbReference>
<evidence type="ECO:0000313" key="3">
    <source>
        <dbReference type="Proteomes" id="UP000799444"/>
    </source>
</evidence>
<evidence type="ECO:0000256" key="1">
    <source>
        <dbReference type="SAM" id="MobiDB-lite"/>
    </source>
</evidence>
<dbReference type="OrthoDB" id="5387895at2759"/>
<proteinExistence type="predicted"/>
<protein>
    <submittedName>
        <fullName evidence="2">Uncharacterized protein</fullName>
    </submittedName>
</protein>
<feature type="region of interest" description="Disordered" evidence="1">
    <location>
        <begin position="1"/>
        <end position="30"/>
    </location>
</feature>
<keyword evidence="3" id="KW-1185">Reference proteome</keyword>
<accession>A0A9P4RBF4</accession>
<feature type="region of interest" description="Disordered" evidence="1">
    <location>
        <begin position="297"/>
        <end position="317"/>
    </location>
</feature>
<comment type="caution">
    <text evidence="2">The sequence shown here is derived from an EMBL/GenBank/DDBJ whole genome shotgun (WGS) entry which is preliminary data.</text>
</comment>